<dbReference type="Gene3D" id="3.40.30.10">
    <property type="entry name" value="Glutaredoxin"/>
    <property type="match status" value="1"/>
</dbReference>
<dbReference type="EMBL" id="CP068053">
    <property type="protein sequence ID" value="QQT02111.1"/>
    <property type="molecule type" value="Genomic_DNA"/>
</dbReference>
<dbReference type="GO" id="GO:0046872">
    <property type="term" value="F:metal ion binding"/>
    <property type="evidence" value="ECO:0007669"/>
    <property type="project" value="UniProtKB-KW"/>
</dbReference>
<feature type="binding site" evidence="3">
    <location>
        <position position="66"/>
    </location>
    <ligand>
        <name>Cu cation</name>
        <dbReference type="ChEBI" id="CHEBI:23378"/>
    </ligand>
</feature>
<dbReference type="Proteomes" id="UP000595254">
    <property type="component" value="Chromosome"/>
</dbReference>
<keyword evidence="2 3" id="KW-0186">Copper</keyword>
<sequence length="195" mass="22366">MKKLYVIFCTLLVIGISTGIYYFSEYRQSKMEFPKEMVMTTHTGSTFSFEELAPKVRLLEFIYTACPDICPTTTFQMKKLQTQLTAAKVFDTQVEFLTVTIDPTVDTEQTLNDYAANFDAGQTAGWEFLRGSVKDTQKLADQFNFQYRESGNGDFVHTSATYLLDKNNRVIKVFGMGEDSFDKDKVYARIMKEVK</sequence>
<keyword evidence="7" id="KW-1185">Reference proteome</keyword>
<dbReference type="SUPFAM" id="SSF52833">
    <property type="entry name" value="Thioredoxin-like"/>
    <property type="match status" value="1"/>
</dbReference>
<dbReference type="InterPro" id="IPR003782">
    <property type="entry name" value="SCO1/SenC"/>
</dbReference>
<feature type="disulfide bond" description="Redox-active" evidence="4">
    <location>
        <begin position="66"/>
        <end position="70"/>
    </location>
</feature>
<feature type="binding site" evidence="3">
    <location>
        <position position="157"/>
    </location>
    <ligand>
        <name>Cu cation</name>
        <dbReference type="ChEBI" id="CHEBI:23378"/>
    </ligand>
</feature>
<dbReference type="PROSITE" id="PS51352">
    <property type="entry name" value="THIOREDOXIN_2"/>
    <property type="match status" value="1"/>
</dbReference>
<dbReference type="PANTHER" id="PTHR12151:SF25">
    <property type="entry name" value="LINALOOL DEHYDRATASE_ISOMERASE DOMAIN-CONTAINING PROTEIN"/>
    <property type="match status" value="1"/>
</dbReference>
<evidence type="ECO:0000256" key="3">
    <source>
        <dbReference type="PIRSR" id="PIRSR603782-1"/>
    </source>
</evidence>
<dbReference type="RefSeq" id="WP_040372992.1">
    <property type="nucleotide sequence ID" value="NZ_CP068053.1"/>
</dbReference>
<evidence type="ECO:0000256" key="2">
    <source>
        <dbReference type="ARBA" id="ARBA00023008"/>
    </source>
</evidence>
<comment type="similarity">
    <text evidence="1">Belongs to the SCO1/2 family.</text>
</comment>
<reference evidence="6 7" key="1">
    <citation type="submission" date="2021-01" db="EMBL/GenBank/DDBJ databases">
        <title>FDA dAtabase for Regulatory Grade micrObial Sequences (FDA-ARGOS): Supporting development and validation of Infectious Disease Dx tests.</title>
        <authorList>
            <person name="Nelson B."/>
            <person name="Plummer A."/>
            <person name="Tallon L."/>
            <person name="Sadzewicz L."/>
            <person name="Zhao X."/>
            <person name="Boylan J."/>
            <person name="Ott S."/>
            <person name="Bowen H."/>
            <person name="Vavikolanu K."/>
            <person name="Mehta A."/>
            <person name="Aluvathingal J."/>
            <person name="Nadendla S."/>
            <person name="Myers T."/>
            <person name="Yan Y."/>
            <person name="Sichtig H."/>
        </authorList>
    </citation>
    <scope>NUCLEOTIDE SEQUENCE [LARGE SCALE GENOMIC DNA]</scope>
    <source>
        <strain evidence="6 7">FDAARGOS_1161</strain>
    </source>
</reference>
<dbReference type="Pfam" id="PF02630">
    <property type="entry name" value="SCO1-SenC"/>
    <property type="match status" value="1"/>
</dbReference>
<evidence type="ECO:0000256" key="1">
    <source>
        <dbReference type="ARBA" id="ARBA00010996"/>
    </source>
</evidence>
<evidence type="ECO:0000313" key="7">
    <source>
        <dbReference type="Proteomes" id="UP000595254"/>
    </source>
</evidence>
<dbReference type="InterPro" id="IPR036249">
    <property type="entry name" value="Thioredoxin-like_sf"/>
</dbReference>
<keyword evidence="3" id="KW-0479">Metal-binding</keyword>
<keyword evidence="4" id="KW-1015">Disulfide bond</keyword>
<dbReference type="InterPro" id="IPR013766">
    <property type="entry name" value="Thioredoxin_domain"/>
</dbReference>
<evidence type="ECO:0000256" key="4">
    <source>
        <dbReference type="PIRSR" id="PIRSR603782-2"/>
    </source>
</evidence>
<dbReference type="AlphaFoldDB" id="A0A974S214"/>
<feature type="binding site" evidence="3">
    <location>
        <position position="70"/>
    </location>
    <ligand>
        <name>Cu cation</name>
        <dbReference type="ChEBI" id="CHEBI:23378"/>
    </ligand>
</feature>
<evidence type="ECO:0000259" key="5">
    <source>
        <dbReference type="PROSITE" id="PS51352"/>
    </source>
</evidence>
<feature type="domain" description="Thioredoxin" evidence="5">
    <location>
        <begin position="27"/>
        <end position="195"/>
    </location>
</feature>
<accession>A0A974S214</accession>
<dbReference type="CDD" id="cd02968">
    <property type="entry name" value="SCO"/>
    <property type="match status" value="1"/>
</dbReference>
<organism evidence="6 7">
    <name type="scientific">Peribacillus psychrosaccharolyticus</name>
    <name type="common">Bacillus psychrosaccharolyticus</name>
    <dbReference type="NCBI Taxonomy" id="1407"/>
    <lineage>
        <taxon>Bacteria</taxon>
        <taxon>Bacillati</taxon>
        <taxon>Bacillota</taxon>
        <taxon>Bacilli</taxon>
        <taxon>Bacillales</taxon>
        <taxon>Bacillaceae</taxon>
        <taxon>Peribacillus</taxon>
    </lineage>
</organism>
<protein>
    <submittedName>
        <fullName evidence="6">SCO family protein</fullName>
    </submittedName>
</protein>
<dbReference type="KEGG" id="ppsr:I6J18_09865"/>
<name>A0A974S214_PERPY</name>
<proteinExistence type="inferred from homology"/>
<gene>
    <name evidence="6" type="ORF">I6J18_09865</name>
</gene>
<dbReference type="PANTHER" id="PTHR12151">
    <property type="entry name" value="ELECTRON TRANSPORT PROTIN SCO1/SENC FAMILY MEMBER"/>
    <property type="match status" value="1"/>
</dbReference>
<evidence type="ECO:0000313" key="6">
    <source>
        <dbReference type="EMBL" id="QQT02111.1"/>
    </source>
</evidence>